<protein>
    <recommendedName>
        <fullName evidence="3">Toxin-antitoxin system, antitoxin component, ribbon-helix-helix domain protein</fullName>
    </recommendedName>
</protein>
<keyword evidence="2" id="KW-1185">Reference proteome</keyword>
<gene>
    <name evidence="1" type="ORF">HMPREF9425_0045</name>
</gene>
<comment type="caution">
    <text evidence="1">The sequence shown here is derived from an EMBL/GenBank/DDBJ whole genome shotgun (WGS) entry which is preliminary data.</text>
</comment>
<proteinExistence type="predicted"/>
<dbReference type="Proteomes" id="UP000003697">
    <property type="component" value="Unassembled WGS sequence"/>
</dbReference>
<dbReference type="EMBL" id="AEVI01000002">
    <property type="protein sequence ID" value="EFX97032.1"/>
    <property type="molecule type" value="Genomic_DNA"/>
</dbReference>
<accession>A0ABP2KLL7</accession>
<organism evidence="1 2">
    <name type="scientific">Streptococcus vestibularis ATCC 49124</name>
    <dbReference type="NCBI Taxonomy" id="889206"/>
    <lineage>
        <taxon>Bacteria</taxon>
        <taxon>Bacillati</taxon>
        <taxon>Bacillota</taxon>
        <taxon>Bacilli</taxon>
        <taxon>Lactobacillales</taxon>
        <taxon>Streptococcaceae</taxon>
        <taxon>Streptococcus</taxon>
    </lineage>
</organism>
<reference evidence="1 2" key="1">
    <citation type="submission" date="2011-01" db="EMBL/GenBank/DDBJ databases">
        <authorList>
            <person name="Muzny D."/>
            <person name="Qin X."/>
            <person name="Buhay C."/>
            <person name="Dugan-Rocha S."/>
            <person name="Ding Y."/>
            <person name="Chen G."/>
            <person name="Hawes A."/>
            <person name="Holder M."/>
            <person name="Jhangiani S."/>
            <person name="Johnson A."/>
            <person name="Khan Z."/>
            <person name="Li Z."/>
            <person name="Liu W."/>
            <person name="Liu X."/>
            <person name="Perez L."/>
            <person name="Shen H."/>
            <person name="Wang Q."/>
            <person name="Watt J."/>
            <person name="Xi L."/>
            <person name="Xin Y."/>
            <person name="Zhou J."/>
            <person name="Deng J."/>
            <person name="Jiang H."/>
            <person name="Liu Y."/>
            <person name="Qu J."/>
            <person name="Song X.-Z."/>
            <person name="Zhang L."/>
            <person name="Villasana D."/>
            <person name="Johnson A."/>
            <person name="Liu J."/>
            <person name="Liyanage D."/>
            <person name="Lorensuhewa L."/>
            <person name="Robinson T."/>
            <person name="Song A."/>
            <person name="Song B.-B."/>
            <person name="Dinh H."/>
            <person name="Thornton R."/>
            <person name="Coyle M."/>
            <person name="Francisco L."/>
            <person name="Jackson L."/>
            <person name="Javaid M."/>
            <person name="Korchina V."/>
            <person name="Kovar C."/>
            <person name="Mata R."/>
            <person name="Mathew T."/>
            <person name="Ngo R."/>
            <person name="Nguyen L."/>
            <person name="Nguyen N."/>
            <person name="Okwuonu G."/>
            <person name="Ongeri F."/>
            <person name="Pham C."/>
            <person name="Simmons D."/>
            <person name="Wilczek-Boney K."/>
            <person name="Hale W."/>
            <person name="Jakkamsetti A."/>
            <person name="Pham P."/>
            <person name="Ruth R."/>
            <person name="San Lucas F."/>
            <person name="Warren J."/>
            <person name="Zhang J."/>
            <person name="Zhao Z."/>
            <person name="Zhou C."/>
            <person name="Zhu D."/>
            <person name="Lee S."/>
            <person name="Bess C."/>
            <person name="Blankenburg K."/>
            <person name="Forbes L."/>
            <person name="Fu Q."/>
            <person name="Gubbala S."/>
            <person name="Hirani K."/>
            <person name="Jayaseelan J.C."/>
            <person name="Lara F."/>
            <person name="Munidasa M."/>
            <person name="Palculict T."/>
            <person name="Patil S."/>
            <person name="Pu L.-L."/>
            <person name="Saada N."/>
            <person name="Tang L."/>
            <person name="Weissenberger G."/>
            <person name="Zhu Y."/>
            <person name="Hemphill L."/>
            <person name="Shang Y."/>
            <person name="Youmans B."/>
            <person name="Ayvaz T."/>
            <person name="Ross M."/>
            <person name="Santibanez J."/>
            <person name="Aqrawi P."/>
            <person name="Gross S."/>
            <person name="Joshi V."/>
            <person name="Fowler G."/>
            <person name="Nazareth L."/>
            <person name="Reid J."/>
            <person name="Worley K."/>
            <person name="Petrosino J."/>
            <person name="Highlander S."/>
            <person name="Gibbs R."/>
        </authorList>
    </citation>
    <scope>NUCLEOTIDE SEQUENCE [LARGE SCALE GENOMIC DNA]</scope>
    <source>
        <strain evidence="1 2">ATCC 49124</strain>
    </source>
</reference>
<name>A0ABP2KLL7_STRVE</name>
<evidence type="ECO:0000313" key="1">
    <source>
        <dbReference type="EMBL" id="EFX97032.1"/>
    </source>
</evidence>
<sequence>MYASYNLKCGKIKNEREVLMTKTEVSQRLQKDLGIPRFQAYIEDKDYSEEEYDQLKKDFESYFTNYVSNVSADFEGGLDNK</sequence>
<evidence type="ECO:0008006" key="3">
    <source>
        <dbReference type="Google" id="ProtNLM"/>
    </source>
</evidence>
<evidence type="ECO:0000313" key="2">
    <source>
        <dbReference type="Proteomes" id="UP000003697"/>
    </source>
</evidence>